<keyword evidence="15" id="KW-1185">Reference proteome</keyword>
<dbReference type="PROSITE" id="PS01001">
    <property type="entry name" value="SDH_CYT_2"/>
    <property type="match status" value="1"/>
</dbReference>
<keyword evidence="6 13" id="KW-0812">Transmembrane</keyword>
<evidence type="ECO:0000256" key="3">
    <source>
        <dbReference type="ARBA" id="ARBA00007244"/>
    </source>
</evidence>
<dbReference type="PANTHER" id="PTHR10978">
    <property type="entry name" value="SUCCINATE DEHYDROGENASE CYTOCHROME B560 SUBUNIT"/>
    <property type="match status" value="1"/>
</dbReference>
<comment type="subcellular location">
    <subcellularLocation>
        <location evidence="2">Membrane</location>
        <topology evidence="2">Multi-pass membrane protein</topology>
    </subcellularLocation>
</comment>
<dbReference type="PIRSF" id="PIRSF000178">
    <property type="entry name" value="SDH_cyt_b560"/>
    <property type="match status" value="1"/>
</dbReference>
<evidence type="ECO:0000313" key="15">
    <source>
        <dbReference type="Proteomes" id="UP000199657"/>
    </source>
</evidence>
<dbReference type="Pfam" id="PF01127">
    <property type="entry name" value="Sdh_cyt"/>
    <property type="match status" value="1"/>
</dbReference>
<keyword evidence="10 13" id="KW-0472">Membrane</keyword>
<dbReference type="RefSeq" id="WP_091639599.1">
    <property type="nucleotide sequence ID" value="NZ_FOEG01000001.1"/>
</dbReference>
<dbReference type="Gene3D" id="1.20.1300.10">
    <property type="entry name" value="Fumarate reductase/succinate dehydrogenase, transmembrane subunit"/>
    <property type="match status" value="1"/>
</dbReference>
<evidence type="ECO:0000313" key="14">
    <source>
        <dbReference type="EMBL" id="SEO51639.1"/>
    </source>
</evidence>
<dbReference type="GO" id="GO:0016020">
    <property type="term" value="C:membrane"/>
    <property type="evidence" value="ECO:0007669"/>
    <property type="project" value="UniProtKB-SubCell"/>
</dbReference>
<evidence type="ECO:0000256" key="8">
    <source>
        <dbReference type="ARBA" id="ARBA00022989"/>
    </source>
</evidence>
<evidence type="ECO:0000256" key="10">
    <source>
        <dbReference type="ARBA" id="ARBA00023136"/>
    </source>
</evidence>
<organism evidence="14 15">
    <name type="scientific">Aquisalimonas asiatica</name>
    <dbReference type="NCBI Taxonomy" id="406100"/>
    <lineage>
        <taxon>Bacteria</taxon>
        <taxon>Pseudomonadati</taxon>
        <taxon>Pseudomonadota</taxon>
        <taxon>Gammaproteobacteria</taxon>
        <taxon>Chromatiales</taxon>
        <taxon>Ectothiorhodospiraceae</taxon>
        <taxon>Aquisalimonas</taxon>
    </lineage>
</organism>
<evidence type="ECO:0000256" key="13">
    <source>
        <dbReference type="SAM" id="Phobius"/>
    </source>
</evidence>
<keyword evidence="8 13" id="KW-1133">Transmembrane helix</keyword>
<comment type="function">
    <text evidence="1">Membrane-anchoring subunit of succinate dehydrogenase (SDH).</text>
</comment>
<evidence type="ECO:0000256" key="12">
    <source>
        <dbReference type="PIRSR" id="PIRSR000178-1"/>
    </source>
</evidence>
<comment type="similarity">
    <text evidence="3">Belongs to the cytochrome b560 family.</text>
</comment>
<dbReference type="GO" id="GO:0046872">
    <property type="term" value="F:metal ion binding"/>
    <property type="evidence" value="ECO:0007669"/>
    <property type="project" value="UniProtKB-KW"/>
</dbReference>
<comment type="subunit">
    <text evidence="11">Part of an enzyme complex containing four subunits: a flavoprotein, an iron-sulfur protein, plus two membrane-anchoring proteins, SdhC and SdhD. The complex can form homotrimers.</text>
</comment>
<dbReference type="SUPFAM" id="SSF81343">
    <property type="entry name" value="Fumarate reductase respiratory complex transmembrane subunits"/>
    <property type="match status" value="1"/>
</dbReference>
<keyword evidence="5 12" id="KW-0349">Heme</keyword>
<evidence type="ECO:0000256" key="2">
    <source>
        <dbReference type="ARBA" id="ARBA00004141"/>
    </source>
</evidence>
<sequence length="130" mass="14041">MPSDNRPLSPHLQIYRLPFIAVLSISHRMAGVANSIGSLLVIYWLVSLASGPDAFERAQAVLGSWLGLIILFLFSLGLFYHLCNGIRHLFWDAGKGFELETAKRSGQAVIACAVGLTVLVWIVAFATGGA</sequence>
<feature type="transmembrane region" description="Helical" evidence="13">
    <location>
        <begin position="20"/>
        <end position="46"/>
    </location>
</feature>
<dbReference type="InterPro" id="IPR000701">
    <property type="entry name" value="SuccDH_FuR_B_TM-su"/>
</dbReference>
<dbReference type="InterPro" id="IPR018495">
    <property type="entry name" value="Succ_DH_cyt_bsu_CS"/>
</dbReference>
<feature type="transmembrane region" description="Helical" evidence="13">
    <location>
        <begin position="58"/>
        <end position="80"/>
    </location>
</feature>
<feature type="transmembrane region" description="Helical" evidence="13">
    <location>
        <begin position="108"/>
        <end position="127"/>
    </location>
</feature>
<evidence type="ECO:0000256" key="1">
    <source>
        <dbReference type="ARBA" id="ARBA00004050"/>
    </source>
</evidence>
<dbReference type="STRING" id="406100.SAMN04488052_101479"/>
<dbReference type="GO" id="GO:0006099">
    <property type="term" value="P:tricarboxylic acid cycle"/>
    <property type="evidence" value="ECO:0007669"/>
    <property type="project" value="InterPro"/>
</dbReference>
<keyword evidence="7 12" id="KW-0479">Metal-binding</keyword>
<accession>A0A1H8QBP0</accession>
<reference evidence="14 15" key="1">
    <citation type="submission" date="2016-10" db="EMBL/GenBank/DDBJ databases">
        <authorList>
            <person name="de Groot N.N."/>
        </authorList>
    </citation>
    <scope>NUCLEOTIDE SEQUENCE [LARGE SCALE GENOMIC DNA]</scope>
    <source>
        <strain evidence="14 15">CGMCC 1.6291</strain>
    </source>
</reference>
<proteinExistence type="inferred from homology"/>
<dbReference type="EMBL" id="FOEG01000001">
    <property type="protein sequence ID" value="SEO51639.1"/>
    <property type="molecule type" value="Genomic_DNA"/>
</dbReference>
<dbReference type="PANTHER" id="PTHR10978:SF5">
    <property type="entry name" value="SUCCINATE DEHYDROGENASE CYTOCHROME B560 SUBUNIT, MITOCHONDRIAL"/>
    <property type="match status" value="1"/>
</dbReference>
<evidence type="ECO:0000256" key="4">
    <source>
        <dbReference type="ARBA" id="ARBA00020076"/>
    </source>
</evidence>
<dbReference type="GO" id="GO:0009055">
    <property type="term" value="F:electron transfer activity"/>
    <property type="evidence" value="ECO:0007669"/>
    <property type="project" value="InterPro"/>
</dbReference>
<evidence type="ECO:0000256" key="6">
    <source>
        <dbReference type="ARBA" id="ARBA00022692"/>
    </source>
</evidence>
<dbReference type="InterPro" id="IPR014314">
    <property type="entry name" value="Succ_DH_cytb556"/>
</dbReference>
<evidence type="ECO:0000256" key="9">
    <source>
        <dbReference type="ARBA" id="ARBA00023004"/>
    </source>
</evidence>
<dbReference type="OrthoDB" id="9799441at2"/>
<dbReference type="CDD" id="cd03499">
    <property type="entry name" value="SQR_TypeC_SdhC"/>
    <property type="match status" value="1"/>
</dbReference>
<name>A0A1H8QBP0_9GAMM</name>
<keyword evidence="9 12" id="KW-0408">Iron</keyword>
<dbReference type="NCBIfam" id="TIGR02970">
    <property type="entry name" value="succ_dehyd_cytB"/>
    <property type="match status" value="1"/>
</dbReference>
<evidence type="ECO:0000256" key="7">
    <source>
        <dbReference type="ARBA" id="ARBA00022723"/>
    </source>
</evidence>
<dbReference type="AlphaFoldDB" id="A0A1H8QBP0"/>
<gene>
    <name evidence="14" type="ORF">SAMN04488052_101479</name>
</gene>
<dbReference type="InterPro" id="IPR034804">
    <property type="entry name" value="SQR/QFR_C/D"/>
</dbReference>
<evidence type="ECO:0000256" key="11">
    <source>
        <dbReference type="ARBA" id="ARBA00025912"/>
    </source>
</evidence>
<evidence type="ECO:0000256" key="5">
    <source>
        <dbReference type="ARBA" id="ARBA00022617"/>
    </source>
</evidence>
<protein>
    <recommendedName>
        <fullName evidence="4">Succinate dehydrogenase cytochrome b556 subunit</fullName>
    </recommendedName>
</protein>
<dbReference type="Proteomes" id="UP000199657">
    <property type="component" value="Unassembled WGS sequence"/>
</dbReference>
<feature type="binding site" description="axial binding residue" evidence="12">
    <location>
        <position position="81"/>
    </location>
    <ligand>
        <name>heme</name>
        <dbReference type="ChEBI" id="CHEBI:30413"/>
        <note>ligand shared with second transmembrane subunit</note>
    </ligand>
    <ligandPart>
        <name>Fe</name>
        <dbReference type="ChEBI" id="CHEBI:18248"/>
    </ligandPart>
</feature>
<comment type="cofactor">
    <cofactor evidence="12">
        <name>heme</name>
        <dbReference type="ChEBI" id="CHEBI:30413"/>
    </cofactor>
    <text evidence="12">The heme is bound between the two transmembrane subunits.</text>
</comment>